<evidence type="ECO:0000313" key="1">
    <source>
        <dbReference type="EMBL" id="SLN58953.1"/>
    </source>
</evidence>
<name>A0A1X6ZR52_9RHOB</name>
<accession>A0A1X6ZR52</accession>
<reference evidence="1 2" key="1">
    <citation type="submission" date="2017-03" db="EMBL/GenBank/DDBJ databases">
        <authorList>
            <person name="Afonso C.L."/>
            <person name="Miller P.J."/>
            <person name="Scott M.A."/>
            <person name="Spackman E."/>
            <person name="Goraichik I."/>
            <person name="Dimitrov K.M."/>
            <person name="Suarez D.L."/>
            <person name="Swayne D.E."/>
        </authorList>
    </citation>
    <scope>NUCLEOTIDE SEQUENCE [LARGE SCALE GENOMIC DNA]</scope>
    <source>
        <strain evidence="1 2">CECT 7450</strain>
    </source>
</reference>
<organism evidence="1 2">
    <name type="scientific">Roseovarius albus</name>
    <dbReference type="NCBI Taxonomy" id="1247867"/>
    <lineage>
        <taxon>Bacteria</taxon>
        <taxon>Pseudomonadati</taxon>
        <taxon>Pseudomonadota</taxon>
        <taxon>Alphaproteobacteria</taxon>
        <taxon>Rhodobacterales</taxon>
        <taxon>Roseobacteraceae</taxon>
        <taxon>Roseovarius</taxon>
    </lineage>
</organism>
<dbReference type="Proteomes" id="UP000193061">
    <property type="component" value="Unassembled WGS sequence"/>
</dbReference>
<gene>
    <name evidence="1" type="ORF">ROA7450_03037</name>
</gene>
<dbReference type="AlphaFoldDB" id="A0A1X6ZR52"/>
<evidence type="ECO:0000313" key="2">
    <source>
        <dbReference type="Proteomes" id="UP000193061"/>
    </source>
</evidence>
<protein>
    <submittedName>
        <fullName evidence="1">Uncharacterized protein</fullName>
    </submittedName>
</protein>
<keyword evidence="2" id="KW-1185">Reference proteome</keyword>
<dbReference type="EMBL" id="FWFX01000010">
    <property type="protein sequence ID" value="SLN58953.1"/>
    <property type="molecule type" value="Genomic_DNA"/>
</dbReference>
<sequence>MIVHAELGQTSSARDEAVDSAFRSFAPKDVEGAEFGVEPQMGMGQVVVDPPGERAPIRAFDVAIRKPRDDDASCSAFLAVTV</sequence>
<proteinExistence type="predicted"/>